<keyword evidence="12" id="KW-0966">Cell projection</keyword>
<evidence type="ECO:0000256" key="8">
    <source>
        <dbReference type="ARBA" id="ARBA00022927"/>
    </source>
</evidence>
<keyword evidence="7" id="KW-1005">Bacterial flagellum biogenesis</keyword>
<evidence type="ECO:0000256" key="1">
    <source>
        <dbReference type="ARBA" id="ARBA00003041"/>
    </source>
</evidence>
<keyword evidence="9" id="KW-1006">Bacterial flagellum protein export</keyword>
<comment type="similarity">
    <text evidence="3">Belongs to the FliH family.</text>
</comment>
<comment type="caution">
    <text evidence="12">The sequence shown here is derived from an EMBL/GenBank/DDBJ whole genome shotgun (WGS) entry which is preliminary data.</text>
</comment>
<keyword evidence="12" id="KW-0282">Flagellum</keyword>
<dbReference type="InterPro" id="IPR018035">
    <property type="entry name" value="Flagellar_FliH/T3SS_HrpE"/>
</dbReference>
<evidence type="ECO:0000259" key="11">
    <source>
        <dbReference type="Pfam" id="PF02108"/>
    </source>
</evidence>
<dbReference type="PANTHER" id="PTHR34982">
    <property type="entry name" value="YOP PROTEINS TRANSLOCATION PROTEIN L"/>
    <property type="match status" value="1"/>
</dbReference>
<feature type="domain" description="Flagellar assembly protein FliH/Type III secretion system HrpE" evidence="11">
    <location>
        <begin position="125"/>
        <end position="251"/>
    </location>
</feature>
<evidence type="ECO:0000256" key="2">
    <source>
        <dbReference type="ARBA" id="ARBA00004496"/>
    </source>
</evidence>
<sequence>MSDALFAPDARSRLAAAYARPPSPVAAATAQDDAARPGLSAWERWEMDSLNAPARSKTQAASQRTPEPAPSPALLHAAELSKLRREAKAAGEAEGRREGHAKGMEQGRKEGHAEGLAVGLMAASAHAEQLRALCASLPAALRRADADLADAMLALAMDIARQVVHRTLQAEPQWVLTLVQELMQSEPALQGEPRLLLHPDDAALVRGSLGRELEAAGWQVRADESQSRGGCRVLTATGEVDATIDSRWQRVGAALRQRTDAEAGDTAQA</sequence>
<evidence type="ECO:0000256" key="5">
    <source>
        <dbReference type="ARBA" id="ARBA00022448"/>
    </source>
</evidence>
<gene>
    <name evidence="12" type="primary">fliH</name>
    <name evidence="12" type="ORF">QTH91_00580</name>
</gene>
<dbReference type="InterPro" id="IPR051472">
    <property type="entry name" value="T3SS_Stator/FliH"/>
</dbReference>
<proteinExistence type="inferred from homology"/>
<comment type="subcellular location">
    <subcellularLocation>
        <location evidence="2">Cytoplasm</location>
    </subcellularLocation>
</comment>
<evidence type="ECO:0000256" key="10">
    <source>
        <dbReference type="SAM" id="MobiDB-lite"/>
    </source>
</evidence>
<feature type="region of interest" description="Disordered" evidence="10">
    <location>
        <begin position="84"/>
        <end position="110"/>
    </location>
</feature>
<reference evidence="12" key="1">
    <citation type="submission" date="2023-06" db="EMBL/GenBank/DDBJ databases">
        <authorList>
            <person name="Jiang Y."/>
            <person name="Liu Q."/>
        </authorList>
    </citation>
    <scope>NUCLEOTIDE SEQUENCE</scope>
    <source>
        <strain evidence="12">CGMCC 1.12089</strain>
    </source>
</reference>
<dbReference type="NCBIfam" id="NF004270">
    <property type="entry name" value="PRK05687.2-1"/>
    <property type="match status" value="1"/>
</dbReference>
<organism evidence="12 13">
    <name type="scientific">Variovorax dokdonensis</name>
    <dbReference type="NCBI Taxonomy" id="344883"/>
    <lineage>
        <taxon>Bacteria</taxon>
        <taxon>Pseudomonadati</taxon>
        <taxon>Pseudomonadota</taxon>
        <taxon>Betaproteobacteria</taxon>
        <taxon>Burkholderiales</taxon>
        <taxon>Comamonadaceae</taxon>
        <taxon>Variovorax</taxon>
    </lineage>
</organism>
<keyword evidence="8" id="KW-0653">Protein transport</keyword>
<evidence type="ECO:0000256" key="6">
    <source>
        <dbReference type="ARBA" id="ARBA00022490"/>
    </source>
</evidence>
<accession>A0ABT7N4U2</accession>
<keyword evidence="5" id="KW-0813">Transport</keyword>
<dbReference type="Proteomes" id="UP001174908">
    <property type="component" value="Unassembled WGS sequence"/>
</dbReference>
<evidence type="ECO:0000256" key="7">
    <source>
        <dbReference type="ARBA" id="ARBA00022795"/>
    </source>
</evidence>
<dbReference type="PANTHER" id="PTHR34982:SF1">
    <property type="entry name" value="FLAGELLAR ASSEMBLY PROTEIN FLIH"/>
    <property type="match status" value="1"/>
</dbReference>
<keyword evidence="13" id="KW-1185">Reference proteome</keyword>
<keyword evidence="12" id="KW-0969">Cilium</keyword>
<dbReference type="EMBL" id="JASZYV010000001">
    <property type="protein sequence ID" value="MDM0042964.1"/>
    <property type="molecule type" value="Genomic_DNA"/>
</dbReference>
<name>A0ABT7N4U2_9BURK</name>
<feature type="region of interest" description="Disordered" evidence="10">
    <location>
        <begin position="18"/>
        <end position="72"/>
    </location>
</feature>
<keyword evidence="6" id="KW-0963">Cytoplasm</keyword>
<dbReference type="InterPro" id="IPR000563">
    <property type="entry name" value="Flag_FliH"/>
</dbReference>
<evidence type="ECO:0000256" key="9">
    <source>
        <dbReference type="ARBA" id="ARBA00023225"/>
    </source>
</evidence>
<evidence type="ECO:0000256" key="3">
    <source>
        <dbReference type="ARBA" id="ARBA00006602"/>
    </source>
</evidence>
<protein>
    <recommendedName>
        <fullName evidence="4">Flagellar assembly protein FliH</fullName>
    </recommendedName>
</protein>
<comment type="function">
    <text evidence="1">Needed for flagellar regrowth and assembly.</text>
</comment>
<evidence type="ECO:0000313" key="13">
    <source>
        <dbReference type="Proteomes" id="UP001174908"/>
    </source>
</evidence>
<feature type="compositionally biased region" description="Polar residues" evidence="10">
    <location>
        <begin position="56"/>
        <end position="65"/>
    </location>
</feature>
<evidence type="ECO:0000313" key="12">
    <source>
        <dbReference type="EMBL" id="MDM0042964.1"/>
    </source>
</evidence>
<dbReference type="Pfam" id="PF02108">
    <property type="entry name" value="FliH"/>
    <property type="match status" value="1"/>
</dbReference>
<dbReference type="RefSeq" id="WP_286658093.1">
    <property type="nucleotide sequence ID" value="NZ_JASZYV010000001.1"/>
</dbReference>
<dbReference type="PRINTS" id="PR01003">
    <property type="entry name" value="FLGFLIH"/>
</dbReference>
<evidence type="ECO:0000256" key="4">
    <source>
        <dbReference type="ARBA" id="ARBA00016507"/>
    </source>
</evidence>